<dbReference type="InterPro" id="IPR031962">
    <property type="entry name" value="DUF4781"/>
</dbReference>
<feature type="transmembrane region" description="Helical" evidence="1">
    <location>
        <begin position="222"/>
        <end position="242"/>
    </location>
</feature>
<keyword evidence="4" id="KW-1185">Reference proteome</keyword>
<evidence type="ECO:0000313" key="4">
    <source>
        <dbReference type="Proteomes" id="UP001153620"/>
    </source>
</evidence>
<dbReference type="AlphaFoldDB" id="A0A9N9S5N3"/>
<protein>
    <recommendedName>
        <fullName evidence="2">DUF4781 domain-containing protein</fullName>
    </recommendedName>
</protein>
<gene>
    <name evidence="3" type="ORF">CHIRRI_LOCUS14162</name>
</gene>
<dbReference type="OrthoDB" id="6512497at2759"/>
<keyword evidence="1" id="KW-0812">Transmembrane</keyword>
<keyword evidence="1" id="KW-0472">Membrane</keyword>
<proteinExistence type="predicted"/>
<organism evidence="3 4">
    <name type="scientific">Chironomus riparius</name>
    <dbReference type="NCBI Taxonomy" id="315576"/>
    <lineage>
        <taxon>Eukaryota</taxon>
        <taxon>Metazoa</taxon>
        <taxon>Ecdysozoa</taxon>
        <taxon>Arthropoda</taxon>
        <taxon>Hexapoda</taxon>
        <taxon>Insecta</taxon>
        <taxon>Pterygota</taxon>
        <taxon>Neoptera</taxon>
        <taxon>Endopterygota</taxon>
        <taxon>Diptera</taxon>
        <taxon>Nematocera</taxon>
        <taxon>Chironomoidea</taxon>
        <taxon>Chironomidae</taxon>
        <taxon>Chironominae</taxon>
        <taxon>Chironomus</taxon>
    </lineage>
</organism>
<dbReference type="Proteomes" id="UP001153620">
    <property type="component" value="Chromosome 4"/>
</dbReference>
<feature type="transmembrane region" description="Helical" evidence="1">
    <location>
        <begin position="263"/>
        <end position="282"/>
    </location>
</feature>
<dbReference type="Pfam" id="PF16013">
    <property type="entry name" value="DUF4781"/>
    <property type="match status" value="1"/>
</dbReference>
<feature type="domain" description="DUF4781" evidence="2">
    <location>
        <begin position="129"/>
        <end position="308"/>
    </location>
</feature>
<evidence type="ECO:0000313" key="3">
    <source>
        <dbReference type="EMBL" id="CAG9811353.1"/>
    </source>
</evidence>
<dbReference type="PANTHER" id="PTHR21115">
    <property type="entry name" value="GH06117P-RELATED"/>
    <property type="match status" value="1"/>
</dbReference>
<sequence length="629" mass="71612">MEIEPATVDDWELIAKETLMQYYNRGGHGQGDNYQLLEGSNFINTIGYSLSLLPNVTLQNWSPDHFKLAREGCLYYYEGKNLEAVEKLVAKLQAECNGDREIFITILPIAFYYSESLFTLPLYRFKPKHDEKVEKFMDHTGRVYKSFEDWRENNNLPATQLLYPTDGHLKLKQNKEGKADCVLEDSAECSRPVKTLMACDIASGTLGILAGIGATIATGGAALLMMGAVAATATYGAGRTGLKIRDRVKHKETVNPFKNSEAFWLWLGLGADLVTFGTLSIASTKFLATFSQSTTLVDISRKFSAATRAMSIFSGSIRPVTDTGKALLCGYEIFTKLRHKSTKASLKLPKDALMRLNDSMDEFSETNMLMMAITEGYWSKSKMSYCSPEEFVDMVQETIIAHMLDACNDKKLFEDMRSILQNDTALIETYKHLDETTDLDDVIRVIFDVFTTNDDKMEIKLIGNDCAIKLNDLRLSILELAKLKPENVCNVIKIIQNLNEEQTTKLITIQDYANNNPYLVQMLNCIEPVDMIDVWYDIFVICFDENSVAIKDSENLLIKQHEIPLRMLRNFSREERLNVIFEVKNLNDVQSYNFKKLTDINDENNEEIYKILAFDGEKKKEFLEKLREK</sequence>
<accession>A0A9N9S5N3</accession>
<evidence type="ECO:0000256" key="1">
    <source>
        <dbReference type="SAM" id="Phobius"/>
    </source>
</evidence>
<name>A0A9N9S5N3_9DIPT</name>
<reference evidence="3" key="1">
    <citation type="submission" date="2022-01" db="EMBL/GenBank/DDBJ databases">
        <authorList>
            <person name="King R."/>
        </authorList>
    </citation>
    <scope>NUCLEOTIDE SEQUENCE</scope>
</reference>
<dbReference type="PANTHER" id="PTHR21115:SF0">
    <property type="entry name" value="GH06117P-RELATED"/>
    <property type="match status" value="1"/>
</dbReference>
<dbReference type="EMBL" id="OU895880">
    <property type="protein sequence ID" value="CAG9811353.1"/>
    <property type="molecule type" value="Genomic_DNA"/>
</dbReference>
<reference evidence="3" key="2">
    <citation type="submission" date="2022-10" db="EMBL/GenBank/DDBJ databases">
        <authorList>
            <consortium name="ENA_rothamsted_submissions"/>
            <consortium name="culmorum"/>
            <person name="King R."/>
        </authorList>
    </citation>
    <scope>NUCLEOTIDE SEQUENCE</scope>
</reference>
<keyword evidence="1" id="KW-1133">Transmembrane helix</keyword>
<evidence type="ECO:0000259" key="2">
    <source>
        <dbReference type="Pfam" id="PF16013"/>
    </source>
</evidence>